<feature type="domain" description="CMP/dCMP-type deaminase" evidence="17">
    <location>
        <begin position="1"/>
        <end position="120"/>
    </location>
</feature>
<evidence type="ECO:0000256" key="4">
    <source>
        <dbReference type="ARBA" id="ARBA00005259"/>
    </source>
</evidence>
<evidence type="ECO:0000256" key="2">
    <source>
        <dbReference type="ARBA" id="ARBA00004882"/>
    </source>
</evidence>
<proteinExistence type="inferred from homology"/>
<feature type="binding site" evidence="15">
    <location>
        <position position="197"/>
    </location>
    <ligand>
        <name>NADP(+)</name>
        <dbReference type="ChEBI" id="CHEBI:58349"/>
    </ligand>
</feature>
<dbReference type="GO" id="GO:0008835">
    <property type="term" value="F:diaminohydroxyphosphoribosylaminopyrimidine deaminase activity"/>
    <property type="evidence" value="ECO:0007669"/>
    <property type="project" value="UniProtKB-EC"/>
</dbReference>
<dbReference type="FunFam" id="3.40.140.10:FF:000025">
    <property type="entry name" value="Riboflavin biosynthesis protein RibD"/>
    <property type="match status" value="1"/>
</dbReference>
<evidence type="ECO:0000256" key="3">
    <source>
        <dbReference type="ARBA" id="ARBA00004910"/>
    </source>
</evidence>
<evidence type="ECO:0000256" key="5">
    <source>
        <dbReference type="ARBA" id="ARBA00007417"/>
    </source>
</evidence>
<feature type="binding site" evidence="15">
    <location>
        <position position="204"/>
    </location>
    <ligand>
        <name>substrate</name>
    </ligand>
</feature>
<dbReference type="GO" id="GO:0008270">
    <property type="term" value="F:zinc ion binding"/>
    <property type="evidence" value="ECO:0007669"/>
    <property type="project" value="InterPro"/>
</dbReference>
<feature type="binding site" evidence="16">
    <location>
        <position position="81"/>
    </location>
    <ligand>
        <name>Zn(2+)</name>
        <dbReference type="ChEBI" id="CHEBI:29105"/>
        <note>catalytic</note>
    </ligand>
</feature>
<dbReference type="Pfam" id="PF01872">
    <property type="entry name" value="RibD_C"/>
    <property type="match status" value="1"/>
</dbReference>
<feature type="binding site" evidence="16">
    <location>
        <position position="72"/>
    </location>
    <ligand>
        <name>Zn(2+)</name>
        <dbReference type="ChEBI" id="CHEBI:29105"/>
        <note>catalytic</note>
    </ligand>
</feature>
<comment type="function">
    <text evidence="1 13">Converts 2,5-diamino-6-(ribosylamino)-4(3h)-pyrimidinone 5'-phosphate into 5-amino-6-(ribosylamino)-2,4(1h,3h)-pyrimidinedione 5'-phosphate.</text>
</comment>
<comment type="caution">
    <text evidence="18">The sequence shown here is derived from an EMBL/GenBank/DDBJ whole genome shotgun (WGS) entry which is preliminary data.</text>
</comment>
<feature type="binding site" evidence="15">
    <location>
        <position position="201"/>
    </location>
    <ligand>
        <name>substrate</name>
    </ligand>
</feature>
<dbReference type="UniPathway" id="UPA00275">
    <property type="reaction ID" value="UER00401"/>
</dbReference>
<keyword evidence="19" id="KW-1185">Reference proteome</keyword>
<feature type="binding site" evidence="15">
    <location>
        <begin position="270"/>
        <end position="276"/>
    </location>
    <ligand>
        <name>NADP(+)</name>
        <dbReference type="ChEBI" id="CHEBI:58349"/>
    </ligand>
</feature>
<dbReference type="EC" id="3.5.4.26" evidence="13"/>
<evidence type="ECO:0000256" key="14">
    <source>
        <dbReference type="PIRSR" id="PIRSR006769-1"/>
    </source>
</evidence>
<comment type="similarity">
    <text evidence="5 13">In the C-terminal section; belongs to the HTP reductase family.</text>
</comment>
<dbReference type="SUPFAM" id="SSF53597">
    <property type="entry name" value="Dihydrofolate reductase-like"/>
    <property type="match status" value="1"/>
</dbReference>
<dbReference type="InterPro" id="IPR002734">
    <property type="entry name" value="RibDG_C"/>
</dbReference>
<sequence>MQLAISEAKKGIYTTRPNPAVGSLIVKDGRIIGTGFHPKAGQPHAEVFALRQARNSGFDTQGACAYVTLEPCSHTGRTPPCADALINAGIRRVVVASLDPNPKVAGNGIKKLKAAGIEVIVGVCADEAMALNAGFLKAMATGMPYVRLKMAGSIDGRTAMASGESKWITGNEAREDVQKLRAMSAAIITGSGTILADDPLLTVRSQQLGVAIDQIPAPKIVVVDRRGRIQKGAHQIFNHHDVLLWREDLTTLLKQLVSVHQCYDVMVEAGASLSGAFIASGLVDELIVYQAPCILGHTARSMFACEVQTLAHQHRFDLTSVDKIGRDLRMIYKTLNT</sequence>
<dbReference type="PROSITE" id="PS51747">
    <property type="entry name" value="CYT_DCMP_DEAMINASES_2"/>
    <property type="match status" value="1"/>
</dbReference>
<dbReference type="EMBL" id="MUYV01000011">
    <property type="protein sequence ID" value="OOS24110.1"/>
    <property type="molecule type" value="Genomic_DNA"/>
</dbReference>
<keyword evidence="12" id="KW-0511">Multifunctional enzyme</keyword>
<dbReference type="Gene3D" id="3.40.140.10">
    <property type="entry name" value="Cytidine Deaminase, domain 2"/>
    <property type="match status" value="1"/>
</dbReference>
<dbReference type="AlphaFoldDB" id="A0A1T0CP36"/>
<feature type="binding site" evidence="15">
    <location>
        <position position="268"/>
    </location>
    <ligand>
        <name>substrate</name>
    </ligand>
</feature>
<evidence type="ECO:0000256" key="7">
    <source>
        <dbReference type="ARBA" id="ARBA00022723"/>
    </source>
</evidence>
<evidence type="ECO:0000256" key="15">
    <source>
        <dbReference type="PIRSR" id="PIRSR006769-2"/>
    </source>
</evidence>
<feature type="binding site" evidence="15">
    <location>
        <position position="181"/>
    </location>
    <ligand>
        <name>substrate</name>
    </ligand>
</feature>
<comment type="catalytic activity">
    <reaction evidence="13">
        <text>5-amino-6-(5-phospho-D-ribitylamino)uracil + NADP(+) = 5-amino-6-(5-phospho-D-ribosylamino)uracil + NADPH + H(+)</text>
        <dbReference type="Rhea" id="RHEA:17845"/>
        <dbReference type="ChEBI" id="CHEBI:15378"/>
        <dbReference type="ChEBI" id="CHEBI:57783"/>
        <dbReference type="ChEBI" id="CHEBI:58349"/>
        <dbReference type="ChEBI" id="CHEBI:58421"/>
        <dbReference type="ChEBI" id="CHEBI:58453"/>
        <dbReference type="EC" id="1.1.1.193"/>
    </reaction>
</comment>
<dbReference type="GO" id="GO:0008703">
    <property type="term" value="F:5-amino-6-(5-phosphoribosylamino)uracil reductase activity"/>
    <property type="evidence" value="ECO:0007669"/>
    <property type="project" value="UniProtKB-EC"/>
</dbReference>
<feature type="binding site" evidence="15">
    <location>
        <position position="165"/>
    </location>
    <ligand>
        <name>substrate</name>
    </ligand>
</feature>
<dbReference type="InterPro" id="IPR002125">
    <property type="entry name" value="CMP_dCMP_dom"/>
</dbReference>
<feature type="binding site" evidence="15">
    <location>
        <position position="193"/>
    </location>
    <ligand>
        <name>NADP(+)</name>
        <dbReference type="ChEBI" id="CHEBI:58349"/>
    </ligand>
</feature>
<dbReference type="InterPro" id="IPR016193">
    <property type="entry name" value="Cytidine_deaminase-like"/>
</dbReference>
<reference evidence="18 19" key="1">
    <citation type="submission" date="2017-02" db="EMBL/GenBank/DDBJ databases">
        <title>Draft genome sequence of Moraxella porci CCUG 54912T type strain.</title>
        <authorList>
            <person name="Salva-Serra F."/>
            <person name="Engstrom-Jakobsson H."/>
            <person name="Thorell K."/>
            <person name="Jaen-Luchoro D."/>
            <person name="Gonzales-Siles L."/>
            <person name="Karlsson R."/>
            <person name="Yazdan S."/>
            <person name="Boulund F."/>
            <person name="Johnning A."/>
            <person name="Engstrand L."/>
            <person name="Kristiansson E."/>
            <person name="Moore E."/>
        </authorList>
    </citation>
    <scope>NUCLEOTIDE SEQUENCE [LARGE SCALE GENOMIC DNA]</scope>
    <source>
        <strain evidence="18 19">CCUG 54912</strain>
    </source>
</reference>
<comment type="pathway">
    <text evidence="2 13">Cofactor biosynthesis; riboflavin biosynthesis; 5-amino-6-(D-ribitylamino)uracil from GTP: step 2/4.</text>
</comment>
<comment type="pathway">
    <text evidence="3 13">Cofactor biosynthesis; riboflavin biosynthesis; 5-amino-6-(D-ribitylamino)uracil from GTP: step 3/4.</text>
</comment>
<name>A0A1T0CP36_9GAMM</name>
<feature type="binding site" evidence="15">
    <location>
        <position position="167"/>
    </location>
    <ligand>
        <name>substrate</name>
    </ligand>
</feature>
<dbReference type="STRING" id="573983.B0681_08930"/>
<dbReference type="CDD" id="cd01284">
    <property type="entry name" value="Riboflavin_deaminase-reductase"/>
    <property type="match status" value="1"/>
</dbReference>
<dbReference type="GO" id="GO:0009231">
    <property type="term" value="P:riboflavin biosynthetic process"/>
    <property type="evidence" value="ECO:0007669"/>
    <property type="project" value="UniProtKB-UniPathway"/>
</dbReference>
<comment type="catalytic activity">
    <reaction evidence="13">
        <text>2,5-diamino-6-hydroxy-4-(5-phosphoribosylamino)-pyrimidine + H2O + H(+) = 5-amino-6-(5-phospho-D-ribosylamino)uracil + NH4(+)</text>
        <dbReference type="Rhea" id="RHEA:21868"/>
        <dbReference type="ChEBI" id="CHEBI:15377"/>
        <dbReference type="ChEBI" id="CHEBI:15378"/>
        <dbReference type="ChEBI" id="CHEBI:28938"/>
        <dbReference type="ChEBI" id="CHEBI:58453"/>
        <dbReference type="ChEBI" id="CHEBI:58614"/>
        <dbReference type="EC" id="3.5.4.26"/>
    </reaction>
</comment>
<evidence type="ECO:0000256" key="1">
    <source>
        <dbReference type="ARBA" id="ARBA00002151"/>
    </source>
</evidence>
<dbReference type="PROSITE" id="PS00903">
    <property type="entry name" value="CYT_DCMP_DEAMINASES_1"/>
    <property type="match status" value="1"/>
</dbReference>
<dbReference type="InterPro" id="IPR050765">
    <property type="entry name" value="Riboflavin_Biosynth_HTPR"/>
</dbReference>
<keyword evidence="7 13" id="KW-0479">Metal-binding</keyword>
<feature type="binding site" evidence="15">
    <location>
        <position position="151"/>
    </location>
    <ligand>
        <name>NADP(+)</name>
        <dbReference type="ChEBI" id="CHEBI:58349"/>
    </ligand>
</feature>
<evidence type="ECO:0000259" key="17">
    <source>
        <dbReference type="PROSITE" id="PS51747"/>
    </source>
</evidence>
<organism evidence="18 19">
    <name type="scientific">Moraxella porci DSM 25326</name>
    <dbReference type="NCBI Taxonomy" id="573983"/>
    <lineage>
        <taxon>Bacteria</taxon>
        <taxon>Pseudomonadati</taxon>
        <taxon>Pseudomonadota</taxon>
        <taxon>Gammaproteobacteria</taxon>
        <taxon>Moraxellales</taxon>
        <taxon>Moraxellaceae</taxon>
        <taxon>Moraxella</taxon>
    </lineage>
</organism>
<evidence type="ECO:0000256" key="8">
    <source>
        <dbReference type="ARBA" id="ARBA00022801"/>
    </source>
</evidence>
<dbReference type="PANTHER" id="PTHR38011:SF7">
    <property type="entry name" value="2,5-DIAMINO-6-RIBOSYLAMINO-4(3H)-PYRIMIDINONE 5'-PHOSPHATE REDUCTASE"/>
    <property type="match status" value="1"/>
</dbReference>
<dbReference type="Pfam" id="PF00383">
    <property type="entry name" value="dCMP_cyt_deam_1"/>
    <property type="match status" value="1"/>
</dbReference>
<gene>
    <name evidence="18" type="ORF">B0681_08930</name>
</gene>
<evidence type="ECO:0000256" key="9">
    <source>
        <dbReference type="ARBA" id="ARBA00022833"/>
    </source>
</evidence>
<dbReference type="InterPro" id="IPR004794">
    <property type="entry name" value="Eubact_RibD"/>
</dbReference>
<dbReference type="InterPro" id="IPR024072">
    <property type="entry name" value="DHFR-like_dom_sf"/>
</dbReference>
<keyword evidence="9 13" id="KW-0862">Zinc</keyword>
<protein>
    <recommendedName>
        <fullName evidence="13">Riboflavin biosynthesis protein RibD</fullName>
    </recommendedName>
    <domain>
        <recommendedName>
            <fullName evidence="13">Diaminohydroxyphosphoribosylaminopyrimidine deaminase</fullName>
            <shortName evidence="13">DRAP deaminase</shortName>
            <ecNumber evidence="13">3.5.4.26</ecNumber>
        </recommendedName>
        <alternativeName>
            <fullName evidence="13">Riboflavin-specific deaminase</fullName>
        </alternativeName>
    </domain>
    <domain>
        <recommendedName>
            <fullName evidence="13">5-amino-6-(5-phosphoribosylamino)uracil reductase</fullName>
            <ecNumber evidence="13">1.1.1.193</ecNumber>
        </recommendedName>
        <alternativeName>
            <fullName evidence="13">HTP reductase</fullName>
        </alternativeName>
    </domain>
</protein>
<evidence type="ECO:0000256" key="11">
    <source>
        <dbReference type="ARBA" id="ARBA00023002"/>
    </source>
</evidence>
<evidence type="ECO:0000256" key="16">
    <source>
        <dbReference type="PIRSR" id="PIRSR006769-3"/>
    </source>
</evidence>
<dbReference type="NCBIfam" id="TIGR00326">
    <property type="entry name" value="eubact_ribD"/>
    <property type="match status" value="1"/>
</dbReference>
<dbReference type="InterPro" id="IPR016192">
    <property type="entry name" value="APOBEC/CMP_deaminase_Zn-bd"/>
</dbReference>
<evidence type="ECO:0000256" key="13">
    <source>
        <dbReference type="PIRNR" id="PIRNR006769"/>
    </source>
</evidence>
<feature type="active site" description="Proton donor" evidence="14">
    <location>
        <position position="46"/>
    </location>
</feature>
<keyword evidence="6 13" id="KW-0686">Riboflavin biosynthesis</keyword>
<evidence type="ECO:0000313" key="18">
    <source>
        <dbReference type="EMBL" id="OOS24110.1"/>
    </source>
</evidence>
<dbReference type="PANTHER" id="PTHR38011">
    <property type="entry name" value="DIHYDROFOLATE REDUCTASE FAMILY PROTEIN (AFU_ORTHOLOGUE AFUA_8G06820)"/>
    <property type="match status" value="1"/>
</dbReference>
<keyword evidence="11 13" id="KW-0560">Oxidoreductase</keyword>
<dbReference type="Proteomes" id="UP000190683">
    <property type="component" value="Unassembled WGS sequence"/>
</dbReference>
<evidence type="ECO:0000256" key="10">
    <source>
        <dbReference type="ARBA" id="ARBA00022857"/>
    </source>
</evidence>
<dbReference type="Gene3D" id="3.40.430.10">
    <property type="entry name" value="Dihydrofolate Reductase, subunit A"/>
    <property type="match status" value="1"/>
</dbReference>
<accession>A0A1T0CP36</accession>
<dbReference type="SUPFAM" id="SSF53927">
    <property type="entry name" value="Cytidine deaminase-like"/>
    <property type="match status" value="1"/>
</dbReference>
<evidence type="ECO:0000256" key="6">
    <source>
        <dbReference type="ARBA" id="ARBA00022619"/>
    </source>
</evidence>
<dbReference type="EC" id="1.1.1.193" evidence="13"/>
<keyword evidence="8 13" id="KW-0378">Hydrolase</keyword>
<evidence type="ECO:0000313" key="19">
    <source>
        <dbReference type="Proteomes" id="UP000190683"/>
    </source>
</evidence>
<evidence type="ECO:0000256" key="12">
    <source>
        <dbReference type="ARBA" id="ARBA00023268"/>
    </source>
</evidence>
<keyword evidence="10 13" id="KW-0521">NADP</keyword>
<dbReference type="PIRSF" id="PIRSF006769">
    <property type="entry name" value="RibD"/>
    <property type="match status" value="1"/>
</dbReference>
<comment type="cofactor">
    <cofactor evidence="13 16">
        <name>Zn(2+)</name>
        <dbReference type="ChEBI" id="CHEBI:29105"/>
    </cofactor>
    <text evidence="13 16">Binds 1 zinc ion.</text>
</comment>
<feature type="binding site" evidence="16">
    <location>
        <position position="44"/>
    </location>
    <ligand>
        <name>Zn(2+)</name>
        <dbReference type="ChEBI" id="CHEBI:29105"/>
        <note>catalytic</note>
    </ligand>
</feature>
<comment type="similarity">
    <text evidence="4 13">In the N-terminal section; belongs to the cytidine and deoxycytidylate deaminase family.</text>
</comment>